<evidence type="ECO:0000256" key="1">
    <source>
        <dbReference type="SAM" id="MobiDB-lite"/>
    </source>
</evidence>
<feature type="region of interest" description="Disordered" evidence="1">
    <location>
        <begin position="1"/>
        <end position="114"/>
    </location>
</feature>
<accession>A0A8D8SZF6</accession>
<evidence type="ECO:0000313" key="2">
    <source>
        <dbReference type="EMBL" id="CAG6675177.1"/>
    </source>
</evidence>
<feature type="compositionally biased region" description="Polar residues" evidence="1">
    <location>
        <begin position="42"/>
        <end position="67"/>
    </location>
</feature>
<feature type="compositionally biased region" description="Polar residues" evidence="1">
    <location>
        <begin position="78"/>
        <end position="103"/>
    </location>
</feature>
<feature type="compositionally biased region" description="Basic and acidic residues" evidence="1">
    <location>
        <begin position="1"/>
        <end position="23"/>
    </location>
</feature>
<reference evidence="2" key="1">
    <citation type="submission" date="2021-05" db="EMBL/GenBank/DDBJ databases">
        <authorList>
            <person name="Alioto T."/>
            <person name="Alioto T."/>
            <person name="Gomez Garrido J."/>
        </authorList>
    </citation>
    <scope>NUCLEOTIDE SEQUENCE</scope>
</reference>
<feature type="region of interest" description="Disordered" evidence="1">
    <location>
        <begin position="383"/>
        <end position="402"/>
    </location>
</feature>
<dbReference type="AlphaFoldDB" id="A0A8D8SZF6"/>
<organism evidence="2">
    <name type="scientific">Cacopsylla melanoneura</name>
    <dbReference type="NCBI Taxonomy" id="428564"/>
    <lineage>
        <taxon>Eukaryota</taxon>
        <taxon>Metazoa</taxon>
        <taxon>Ecdysozoa</taxon>
        <taxon>Arthropoda</taxon>
        <taxon>Hexapoda</taxon>
        <taxon>Insecta</taxon>
        <taxon>Pterygota</taxon>
        <taxon>Neoptera</taxon>
        <taxon>Paraneoptera</taxon>
        <taxon>Hemiptera</taxon>
        <taxon>Sternorrhyncha</taxon>
        <taxon>Psylloidea</taxon>
        <taxon>Psyllidae</taxon>
        <taxon>Psyllinae</taxon>
        <taxon>Cacopsylla</taxon>
    </lineage>
</organism>
<name>A0A8D8SZF6_9HEMI</name>
<protein>
    <submittedName>
        <fullName evidence="2">Uncharacterized protein</fullName>
    </submittedName>
</protein>
<proteinExistence type="predicted"/>
<sequence>MHREYDHLLSKEPILHDLTEYKPKPIILNQYEVHEDTEEDTSNNNLGTGSGSVQNKPGFNSEQNKPSLKSEQKKPSFDSVQNKPSFDSVQKTPSFPQFPQLPSTPHLPSRPSHTNEIKTTQLHGLNLVSSGNNAPNKKFQYGKHYVKQLLDNKHGKLVTNQLPVSSLSLGEHNQNYSAMKNMNTQLKHNLFSPNHYTFARAPAYVLDQTPVGKYAVKPVHEDLTNQFNIQTGLTGAYPLNTITIHNEKLPAISLGNEKIHIRTNPKFLNPFNNRVQMNGKAIPWHSMKSIAPTVNTLIPNQVQENSYFKSKDFLKPLYSFQNLPQLQPLLNADSSNKNNVFYPTKNFNMVKLKPTKIADYATYSPTRQTYVRTMIMSRKDDFRNMESLRPPPPAQKETWDRNYSSGPWKQIIPDSYAKITLPKSIYHLNLIKTPVLSSKFLDQTSVLGVV</sequence>
<dbReference type="EMBL" id="HBUF01235773">
    <property type="protein sequence ID" value="CAG6675177.1"/>
    <property type="molecule type" value="Transcribed_RNA"/>
</dbReference>